<dbReference type="Proteomes" id="UP000033200">
    <property type="component" value="Chromosome"/>
</dbReference>
<dbReference type="EMBL" id="CP009571">
    <property type="protein sequence ID" value="AIT06789.1"/>
    <property type="molecule type" value="Genomic_DNA"/>
</dbReference>
<organism evidence="1 2">
    <name type="scientific">Sphingomonas taxi</name>
    <dbReference type="NCBI Taxonomy" id="1549858"/>
    <lineage>
        <taxon>Bacteria</taxon>
        <taxon>Pseudomonadati</taxon>
        <taxon>Pseudomonadota</taxon>
        <taxon>Alphaproteobacteria</taxon>
        <taxon>Sphingomonadales</taxon>
        <taxon>Sphingomonadaceae</taxon>
        <taxon>Sphingomonas</taxon>
    </lineage>
</organism>
<dbReference type="KEGG" id="stax:MC45_10870"/>
<dbReference type="AlphaFoldDB" id="A0A097EGT7"/>
<keyword evidence="2" id="KW-1185">Reference proteome</keyword>
<protein>
    <submittedName>
        <fullName evidence="1">Uncharacterized protein</fullName>
    </submittedName>
</protein>
<name>A0A097EGT7_9SPHN</name>
<accession>A0A097EGT7</accession>
<evidence type="ECO:0000313" key="2">
    <source>
        <dbReference type="Proteomes" id="UP000033200"/>
    </source>
</evidence>
<dbReference type="HOGENOM" id="CLU_2939448_0_0_5"/>
<evidence type="ECO:0000313" key="1">
    <source>
        <dbReference type="EMBL" id="AIT06789.1"/>
    </source>
</evidence>
<reference evidence="1 2" key="1">
    <citation type="submission" date="2014-09" db="EMBL/GenBank/DDBJ databases">
        <title>Using Illumina technology Improving SMRT sequencing Genome Assembly by RASTools.</title>
        <authorList>
            <person name="Zhou Y."/>
            <person name="Ma T."/>
            <person name="Liu T."/>
        </authorList>
    </citation>
    <scope>NUCLEOTIDE SEQUENCE [LARGE SCALE GENOMIC DNA]</scope>
    <source>
        <strain evidence="1 2">ATCC 55669</strain>
    </source>
</reference>
<dbReference type="STRING" id="1549858.MC45_10870"/>
<proteinExistence type="predicted"/>
<sequence>MDTVTLDLFRVHRAASVTAALPAILLAARWTPEQVRGDGVGLAPLRPIQYGLAQERNRTF</sequence>
<gene>
    <name evidence="1" type="ORF">MC45_10870</name>
</gene>